<dbReference type="EMBL" id="JASNWA010000006">
    <property type="protein sequence ID" value="KAK3174733.1"/>
    <property type="molecule type" value="Genomic_DNA"/>
</dbReference>
<feature type="region of interest" description="Disordered" evidence="1">
    <location>
        <begin position="359"/>
        <end position="378"/>
    </location>
</feature>
<evidence type="ECO:0000256" key="1">
    <source>
        <dbReference type="SAM" id="MobiDB-lite"/>
    </source>
</evidence>
<organism evidence="3 4">
    <name type="scientific">Lepraria neglecta</name>
    <dbReference type="NCBI Taxonomy" id="209136"/>
    <lineage>
        <taxon>Eukaryota</taxon>
        <taxon>Fungi</taxon>
        <taxon>Dikarya</taxon>
        <taxon>Ascomycota</taxon>
        <taxon>Pezizomycotina</taxon>
        <taxon>Lecanoromycetes</taxon>
        <taxon>OSLEUM clade</taxon>
        <taxon>Lecanoromycetidae</taxon>
        <taxon>Lecanorales</taxon>
        <taxon>Lecanorineae</taxon>
        <taxon>Stereocaulaceae</taxon>
        <taxon>Lepraria</taxon>
    </lineage>
</organism>
<keyword evidence="2" id="KW-1133">Transmembrane helix</keyword>
<keyword evidence="4" id="KW-1185">Reference proteome</keyword>
<keyword evidence="2" id="KW-0472">Membrane</keyword>
<dbReference type="PANTHER" id="PTHR35043">
    <property type="entry name" value="TRANSCRIPTION FACTOR DOMAIN-CONTAINING PROTEIN"/>
    <property type="match status" value="1"/>
</dbReference>
<reference evidence="3" key="1">
    <citation type="submission" date="2022-11" db="EMBL/GenBank/DDBJ databases">
        <title>Chromosomal genome sequence assembly and mating type (MAT) locus characterization of the leprose asexual lichenized fungus Lepraria neglecta (Nyl.) Erichsen.</title>
        <authorList>
            <person name="Allen J.L."/>
            <person name="Pfeffer B."/>
        </authorList>
    </citation>
    <scope>NUCLEOTIDE SEQUENCE</scope>
    <source>
        <strain evidence="3">Allen 5258</strain>
    </source>
</reference>
<evidence type="ECO:0000313" key="3">
    <source>
        <dbReference type="EMBL" id="KAK3174733.1"/>
    </source>
</evidence>
<sequence>MSIRVMAVAFGNVTANHTDPWTPEPNGRGTWSLLSSCVITIALCAWTALHLNVPEHGTADRQWLRKTKWLMLGLTAPEMVVYVAWRQRQEAKRVLRDVRKALGQPTPRSNFRRIWDSRLGPRLKRAPSSTSPKTESPATLPVATTIHKPEWTFVHGFYAVMGGFAFDTSTADQPFLPDPRTRAALTTAGLSFLLEHDPDLLPAISEEQIKDKSKADGLQKLLICVQATWFCASCITRLANSLPISLLELNALGHAACALLIYAMWWQKPLDVDEPSLIQGEKMEPLAAYMWMSSGNSAGGCKSYDLDGRLRDEFDALWMYQYARFSDLVFPRDKAVGSDGGGEAVQKTPESRVHLEDAPLHPSKASNGNDLDQAQYPMSGRRYSPKSIRYRLITYLRSHPHLSSLLRMRFPPGLGVRKTAISNLSPATITRWHLAHTAIKKYNLSDDVLSRQWNRSSLYDQDSRVKARIGNLLPLIGSRPLEVWLGFAVAGVLYGGLHMLAWDAPFESRTEQILWRIAASSVTATPLLFAPLAMAFGDTFLRQGATDLVKTLGGQKSRRKASGVRLWVTSALAVLLVPLLALAPLLWGSYVLGRVYLVVECFKNVAHLPEGVFEDVNWPGYLPHIN</sequence>
<evidence type="ECO:0000256" key="2">
    <source>
        <dbReference type="SAM" id="Phobius"/>
    </source>
</evidence>
<dbReference type="PANTHER" id="PTHR35043:SF9">
    <property type="match status" value="1"/>
</dbReference>
<proteinExistence type="predicted"/>
<accession>A0AAD9ZE18</accession>
<feature type="transmembrane region" description="Helical" evidence="2">
    <location>
        <begin position="513"/>
        <end position="536"/>
    </location>
</feature>
<comment type="caution">
    <text evidence="3">The sequence shown here is derived from an EMBL/GenBank/DDBJ whole genome shotgun (WGS) entry which is preliminary data.</text>
</comment>
<name>A0AAD9ZE18_9LECA</name>
<feature type="transmembrane region" description="Helical" evidence="2">
    <location>
        <begin position="566"/>
        <end position="587"/>
    </location>
</feature>
<gene>
    <name evidence="3" type="ORF">OEA41_001979</name>
</gene>
<evidence type="ECO:0000313" key="4">
    <source>
        <dbReference type="Proteomes" id="UP001276659"/>
    </source>
</evidence>
<protein>
    <submittedName>
        <fullName evidence="3">Uncharacterized protein</fullName>
    </submittedName>
</protein>
<feature type="transmembrane region" description="Helical" evidence="2">
    <location>
        <begin position="483"/>
        <end position="501"/>
    </location>
</feature>
<dbReference type="Proteomes" id="UP001276659">
    <property type="component" value="Unassembled WGS sequence"/>
</dbReference>
<keyword evidence="2" id="KW-0812">Transmembrane</keyword>
<dbReference type="AlphaFoldDB" id="A0AAD9ZE18"/>